<sequence>MRLEKFPNKLRHFSKCPWVRTPIAVENFRIQTPKGCL</sequence>
<dbReference type="KEGG" id="rbc:BN938_2667"/>
<evidence type="ECO:0000313" key="2">
    <source>
        <dbReference type="Proteomes" id="UP000027616"/>
    </source>
</evidence>
<name>A0A060RAR3_9BACT</name>
<dbReference type="HOGENOM" id="CLU_3346059_0_0_10"/>
<protein>
    <submittedName>
        <fullName evidence="1">Uncharacterized protein</fullName>
    </submittedName>
</protein>
<proteinExistence type="predicted"/>
<organism evidence="1 2">
    <name type="scientific">Mucinivorans hirudinis</name>
    <dbReference type="NCBI Taxonomy" id="1433126"/>
    <lineage>
        <taxon>Bacteria</taxon>
        <taxon>Pseudomonadati</taxon>
        <taxon>Bacteroidota</taxon>
        <taxon>Bacteroidia</taxon>
        <taxon>Bacteroidales</taxon>
        <taxon>Rikenellaceae</taxon>
        <taxon>Mucinivorans</taxon>
    </lineage>
</organism>
<dbReference type="AlphaFoldDB" id="A0A060RAR3"/>
<dbReference type="EMBL" id="HG934468">
    <property type="protein sequence ID" value="CDN32736.1"/>
    <property type="molecule type" value="Genomic_DNA"/>
</dbReference>
<dbReference type="Proteomes" id="UP000027616">
    <property type="component" value="Chromosome I"/>
</dbReference>
<gene>
    <name evidence="1" type="ORF">BN938_2667</name>
</gene>
<evidence type="ECO:0000313" key="1">
    <source>
        <dbReference type="EMBL" id="CDN32736.1"/>
    </source>
</evidence>
<reference evidence="1 2" key="1">
    <citation type="journal article" date="2015" name="Genome Announc.">
        <title>Complete Genome Sequence of the Novel Leech Symbiont Mucinivorans hirudinis M3T.</title>
        <authorList>
            <person name="Nelson M.C."/>
            <person name="Bomar L."/>
            <person name="Graf J."/>
        </authorList>
    </citation>
    <scope>NUCLEOTIDE SEQUENCE [LARGE SCALE GENOMIC DNA]</scope>
    <source>
        <strain evidence="2">M3</strain>
    </source>
</reference>
<accession>A0A060RAR3</accession>
<keyword evidence="2" id="KW-1185">Reference proteome</keyword>